<dbReference type="GeneID" id="43646712"/>
<dbReference type="SUPFAM" id="SSF53167">
    <property type="entry name" value="Purine and uridine phosphorylases"/>
    <property type="match status" value="1"/>
</dbReference>
<dbReference type="InterPro" id="IPR053137">
    <property type="entry name" value="NLR-like"/>
</dbReference>
<dbReference type="Pfam" id="PF01048">
    <property type="entry name" value="PNP_UDP_1"/>
    <property type="match status" value="1"/>
</dbReference>
<evidence type="ECO:0000259" key="1">
    <source>
        <dbReference type="Pfam" id="PF01048"/>
    </source>
</evidence>
<sequence>MAANSMPIFIRDIFCIPINTQYPITAIKFLFYNNYKTLLDRVHKDLPVQQYSYNTYTLGSIGKYNIVIACLPSGEYGIASATTVAMQLLSSFRSIRFGLVVGISRGVPNKNVDIRLGDIVVSKPTNTHGGVIQAGIEHIGMLNHPPTTRLPQKATTFARPDEEDCLYRADYTHVNIDTKPTRCHSCDATKIVPRPSRSSNEPAVHYGLIASANQVVKDSLLRDKLGEELDVYCVETEAAGFMNNFPCLVIRGICDYADSHKNKDWQGYAAAAAATYARELLLPPSYARDLSRISTPSEVPANPLAATSHSELEGVHLGTIRGSEIIPRLIQYPEYWRREIHELIQRLLSMHPQWWIHRQVETARAINDFFARHRFTFRVNIFPTRTPRPEYPDNDRQYLNILFDHNIGWLNRFEEGTAEINIGILNLWSIFEFLDRDL</sequence>
<dbReference type="Gene3D" id="3.40.50.1580">
    <property type="entry name" value="Nucleoside phosphorylase domain"/>
    <property type="match status" value="1"/>
</dbReference>
<gene>
    <name evidence="2" type="ORF">BDV38DRAFT_294445</name>
</gene>
<evidence type="ECO:0000313" key="2">
    <source>
        <dbReference type="EMBL" id="KAE8135695.1"/>
    </source>
</evidence>
<dbReference type="PANTHER" id="PTHR46082">
    <property type="entry name" value="ATP/GTP-BINDING PROTEIN-RELATED"/>
    <property type="match status" value="1"/>
</dbReference>
<organism evidence="2 3">
    <name type="scientific">Aspergillus pseudotamarii</name>
    <dbReference type="NCBI Taxonomy" id="132259"/>
    <lineage>
        <taxon>Eukaryota</taxon>
        <taxon>Fungi</taxon>
        <taxon>Dikarya</taxon>
        <taxon>Ascomycota</taxon>
        <taxon>Pezizomycotina</taxon>
        <taxon>Eurotiomycetes</taxon>
        <taxon>Eurotiomycetidae</taxon>
        <taxon>Eurotiales</taxon>
        <taxon>Aspergillaceae</taxon>
        <taxon>Aspergillus</taxon>
        <taxon>Aspergillus subgen. Circumdati</taxon>
    </lineage>
</organism>
<dbReference type="AlphaFoldDB" id="A0A5N6SMA3"/>
<dbReference type="InterPro" id="IPR000845">
    <property type="entry name" value="Nucleoside_phosphorylase_d"/>
</dbReference>
<dbReference type="RefSeq" id="XP_031911758.1">
    <property type="nucleotide sequence ID" value="XM_032062502.1"/>
</dbReference>
<keyword evidence="3" id="KW-1185">Reference proteome</keyword>
<dbReference type="GO" id="GO:0009116">
    <property type="term" value="P:nucleoside metabolic process"/>
    <property type="evidence" value="ECO:0007669"/>
    <property type="project" value="InterPro"/>
</dbReference>
<protein>
    <submittedName>
        <fullName evidence="2">Nucleoside phosphorylase domain-containing protein</fullName>
    </submittedName>
</protein>
<dbReference type="OrthoDB" id="1577640at2759"/>
<reference evidence="2 3" key="1">
    <citation type="submission" date="2019-04" db="EMBL/GenBank/DDBJ databases">
        <title>Friends and foes A comparative genomics study of 23 Aspergillus species from section Flavi.</title>
        <authorList>
            <consortium name="DOE Joint Genome Institute"/>
            <person name="Kjaerbolling I."/>
            <person name="Vesth T."/>
            <person name="Frisvad J.C."/>
            <person name="Nybo J.L."/>
            <person name="Theobald S."/>
            <person name="Kildgaard S."/>
            <person name="Isbrandt T."/>
            <person name="Kuo A."/>
            <person name="Sato A."/>
            <person name="Lyhne E.K."/>
            <person name="Kogle M.E."/>
            <person name="Wiebenga A."/>
            <person name="Kun R.S."/>
            <person name="Lubbers R.J."/>
            <person name="Makela M.R."/>
            <person name="Barry K."/>
            <person name="Chovatia M."/>
            <person name="Clum A."/>
            <person name="Daum C."/>
            <person name="Haridas S."/>
            <person name="He G."/>
            <person name="LaButti K."/>
            <person name="Lipzen A."/>
            <person name="Mondo S."/>
            <person name="Riley R."/>
            <person name="Salamov A."/>
            <person name="Simmons B.A."/>
            <person name="Magnuson J.K."/>
            <person name="Henrissat B."/>
            <person name="Mortensen U.H."/>
            <person name="Larsen T.O."/>
            <person name="Devries R.P."/>
            <person name="Grigoriev I.V."/>
            <person name="Machida M."/>
            <person name="Baker S.E."/>
            <person name="Andersen M.R."/>
        </authorList>
    </citation>
    <scope>NUCLEOTIDE SEQUENCE [LARGE SCALE GENOMIC DNA]</scope>
    <source>
        <strain evidence="2 3">CBS 117625</strain>
    </source>
</reference>
<dbReference type="GO" id="GO:0003824">
    <property type="term" value="F:catalytic activity"/>
    <property type="evidence" value="ECO:0007669"/>
    <property type="project" value="InterPro"/>
</dbReference>
<dbReference type="Proteomes" id="UP000325672">
    <property type="component" value="Unassembled WGS sequence"/>
</dbReference>
<evidence type="ECO:0000313" key="3">
    <source>
        <dbReference type="Proteomes" id="UP000325672"/>
    </source>
</evidence>
<accession>A0A5N6SMA3</accession>
<proteinExistence type="predicted"/>
<dbReference type="PANTHER" id="PTHR46082:SF11">
    <property type="entry name" value="AAA+ ATPASE DOMAIN-CONTAINING PROTEIN-RELATED"/>
    <property type="match status" value="1"/>
</dbReference>
<dbReference type="InterPro" id="IPR035994">
    <property type="entry name" value="Nucleoside_phosphorylase_sf"/>
</dbReference>
<dbReference type="EMBL" id="ML743590">
    <property type="protein sequence ID" value="KAE8135695.1"/>
    <property type="molecule type" value="Genomic_DNA"/>
</dbReference>
<name>A0A5N6SMA3_ASPPS</name>
<feature type="domain" description="Nucleoside phosphorylase" evidence="1">
    <location>
        <begin position="44"/>
        <end position="266"/>
    </location>
</feature>